<sequence>MAGSRSESPIKAADGTSSHSDQSSNLSECSQVLQYFNRSDGFSVSASLIGFGDGNQTLANSANLSATSASSLTTGGNSLLSGNSALQQSMNMKADSVTSTGAASMGLPTSPLSFSSSNVSLPGSAGFSMTSLSRSGVIPANRLETLQDPTIHPSKLMKVDNGYQPILNNEDSCKLGWHHNSHNFDTTRQVLSTNEGGPFEHPYKGQGLVAARQEFHSNEQQLAQLHASMSAAKALQKDFLQQQAVQNRFPRGSPLLSAPIPRHDVLQQQPSHVHPLQQRLLQQEHLLRMLPPQMQRSHVLQQQQQLQQHHLHQLQHQIAGLSKQHDKYFPGSCSRRLMQYIHHQRMRPVDNNIGFWREFTAEFFAPSSRKRWCLSLCSTGGRNQPSGIFPQELWCCELCGASPGRGFEVAVEVIPRLCKSKFDNGELEELLFVDLPHEYRLNSGQIVLEYKKAVQESVYEQLRVVWEGQLKIVFTSELKILSWDFCAKSHEELLPRRSIVPQVNQLVALASKYQSMAHSNGNGISVEELQPICKVFVACAHQLANSLEPPCVNELGFTKRFVRCIQIAEVVNSMKDLIDFSCNNNLGPIESLAKFPTLRQSVAVQDLTKQNKSMGLDHPGTGEITNYGFLHSKIEDRGNILGRSVSEKMNVTQSWLPQHGTGSQQNFLYGDPSAIGTPIAGCSAAANMQQASPTGFSPLTNISQPLVTPFQKPYTGSPGSMSLLLRPSFQQNLQTIDPISGAPVQQFVHGMINSQPRPGPALGQKNIGSLGLNMRNAEGMLATSLSRSLPGFNTSIGSVSGKPAGTGPISEARQQQL</sequence>
<dbReference type="PANTHER" id="PTHR10378">
    <property type="entry name" value="LIM DOMAIN-BINDING PROTEIN"/>
    <property type="match status" value="1"/>
</dbReference>
<keyword evidence="3" id="KW-1185">Reference proteome</keyword>
<proteinExistence type="predicted"/>
<evidence type="ECO:0000313" key="2">
    <source>
        <dbReference type="EMBL" id="KAI5069671.1"/>
    </source>
</evidence>
<dbReference type="AlphaFoldDB" id="A0A9D4ZEG8"/>
<reference evidence="2" key="1">
    <citation type="submission" date="2021-01" db="EMBL/GenBank/DDBJ databases">
        <title>Adiantum capillus-veneris genome.</title>
        <authorList>
            <person name="Fang Y."/>
            <person name="Liao Q."/>
        </authorList>
    </citation>
    <scope>NUCLEOTIDE SEQUENCE</scope>
    <source>
        <strain evidence="2">H3</strain>
        <tissue evidence="2">Leaf</tissue>
    </source>
</reference>
<dbReference type="Proteomes" id="UP000886520">
    <property type="component" value="Chromosome 15"/>
</dbReference>
<comment type="caution">
    <text evidence="2">The sequence shown here is derived from an EMBL/GenBank/DDBJ whole genome shotgun (WGS) entry which is preliminary data.</text>
</comment>
<evidence type="ECO:0000256" key="1">
    <source>
        <dbReference type="SAM" id="MobiDB-lite"/>
    </source>
</evidence>
<accession>A0A9D4ZEG8</accession>
<dbReference type="EMBL" id="JABFUD020000015">
    <property type="protein sequence ID" value="KAI5069671.1"/>
    <property type="molecule type" value="Genomic_DNA"/>
</dbReference>
<name>A0A9D4ZEG8_ADICA</name>
<protein>
    <submittedName>
        <fullName evidence="2">Uncharacterized protein</fullName>
    </submittedName>
</protein>
<evidence type="ECO:0000313" key="3">
    <source>
        <dbReference type="Proteomes" id="UP000886520"/>
    </source>
</evidence>
<dbReference type="InterPro" id="IPR029005">
    <property type="entry name" value="LIM-bd/SEUSS"/>
</dbReference>
<gene>
    <name evidence="2" type="ORF">GOP47_0015972</name>
</gene>
<organism evidence="2 3">
    <name type="scientific">Adiantum capillus-veneris</name>
    <name type="common">Maidenhair fern</name>
    <dbReference type="NCBI Taxonomy" id="13818"/>
    <lineage>
        <taxon>Eukaryota</taxon>
        <taxon>Viridiplantae</taxon>
        <taxon>Streptophyta</taxon>
        <taxon>Embryophyta</taxon>
        <taxon>Tracheophyta</taxon>
        <taxon>Polypodiopsida</taxon>
        <taxon>Polypodiidae</taxon>
        <taxon>Polypodiales</taxon>
        <taxon>Pteridineae</taxon>
        <taxon>Pteridaceae</taxon>
        <taxon>Vittarioideae</taxon>
        <taxon>Adiantum</taxon>
    </lineage>
</organism>
<feature type="region of interest" description="Disordered" evidence="1">
    <location>
        <begin position="1"/>
        <end position="25"/>
    </location>
</feature>
<feature type="compositionally biased region" description="Polar residues" evidence="1">
    <location>
        <begin position="15"/>
        <end position="25"/>
    </location>
</feature>
<feature type="region of interest" description="Disordered" evidence="1">
    <location>
        <begin position="796"/>
        <end position="817"/>
    </location>
</feature>
<dbReference type="OrthoDB" id="774557at2759"/>
<dbReference type="Pfam" id="PF01803">
    <property type="entry name" value="LIM_bind"/>
    <property type="match status" value="1"/>
</dbReference>